<dbReference type="EMBL" id="CP011371">
    <property type="protein sequence ID" value="AKJ31772.1"/>
    <property type="molecule type" value="Genomic_DNA"/>
</dbReference>
<evidence type="ECO:0000313" key="1">
    <source>
        <dbReference type="EMBL" id="AKJ31772.1"/>
    </source>
</evidence>
<accession>A0A0G3BQT6</accession>
<dbReference type="Proteomes" id="UP000035352">
    <property type="component" value="Chromosome"/>
</dbReference>
<dbReference type="PATRIC" id="fig|413882.6.peg.5307"/>
<dbReference type="KEGG" id="pbh:AAW51_5081"/>
<dbReference type="RefSeq" id="WP_047196843.1">
    <property type="nucleotide sequence ID" value="NZ_CP011371.1"/>
</dbReference>
<keyword evidence="2" id="KW-1185">Reference proteome</keyword>
<dbReference type="Pfam" id="PF12091">
    <property type="entry name" value="DUF3567"/>
    <property type="match status" value="1"/>
</dbReference>
<protein>
    <recommendedName>
        <fullName evidence="3">DUF3567 domain-containing protein</fullName>
    </recommendedName>
</protein>
<organism evidence="1 2">
    <name type="scientific">Caldimonas brevitalea</name>
    <dbReference type="NCBI Taxonomy" id="413882"/>
    <lineage>
        <taxon>Bacteria</taxon>
        <taxon>Pseudomonadati</taxon>
        <taxon>Pseudomonadota</taxon>
        <taxon>Betaproteobacteria</taxon>
        <taxon>Burkholderiales</taxon>
        <taxon>Sphaerotilaceae</taxon>
        <taxon>Caldimonas</taxon>
    </lineage>
</organism>
<dbReference type="STRING" id="413882.AAW51_5081"/>
<dbReference type="OrthoDB" id="9153776at2"/>
<evidence type="ECO:0000313" key="2">
    <source>
        <dbReference type="Proteomes" id="UP000035352"/>
    </source>
</evidence>
<gene>
    <name evidence="1" type="ORF">AAW51_5081</name>
</gene>
<proteinExistence type="predicted"/>
<evidence type="ECO:0008006" key="3">
    <source>
        <dbReference type="Google" id="ProtNLM"/>
    </source>
</evidence>
<dbReference type="InterPro" id="IPR021951">
    <property type="entry name" value="DUF3567"/>
</dbReference>
<name>A0A0G3BQT6_9BURK</name>
<dbReference type="AlphaFoldDB" id="A0A0G3BQT6"/>
<sequence>MQMLYNSENFAVVEFEVPASALEDEAEIGGLTRGGYEIVDKFKRKEIYIEGALAESFKQGVEALIEGSPTVEDIDAYIERFSSLMLQPVVLH</sequence>
<reference evidence="1 2" key="1">
    <citation type="submission" date="2015-05" db="EMBL/GenBank/DDBJ databases">
        <authorList>
            <person name="Tang B."/>
            <person name="Yu Y."/>
        </authorList>
    </citation>
    <scope>NUCLEOTIDE SEQUENCE [LARGE SCALE GENOMIC DNA]</scope>
    <source>
        <strain evidence="1 2">DSM 7029</strain>
    </source>
</reference>